<comment type="caution">
    <text evidence="2">The sequence shown here is derived from an EMBL/GenBank/DDBJ whole genome shotgun (WGS) entry which is preliminary data.</text>
</comment>
<dbReference type="GO" id="GO:0031177">
    <property type="term" value="F:phosphopantetheine binding"/>
    <property type="evidence" value="ECO:0007669"/>
    <property type="project" value="TreeGrafter"/>
</dbReference>
<feature type="domain" description="AMP-dependent synthetase/ligase" evidence="1">
    <location>
        <begin position="18"/>
        <end position="93"/>
    </location>
</feature>
<evidence type="ECO:0000313" key="3">
    <source>
        <dbReference type="Proteomes" id="UP000253782"/>
    </source>
</evidence>
<dbReference type="GO" id="GO:0044550">
    <property type="term" value="P:secondary metabolite biosynthetic process"/>
    <property type="evidence" value="ECO:0007669"/>
    <property type="project" value="TreeGrafter"/>
</dbReference>
<proteinExistence type="predicted"/>
<dbReference type="SUPFAM" id="SSF56801">
    <property type="entry name" value="Acetyl-CoA synthetase-like"/>
    <property type="match status" value="1"/>
</dbReference>
<dbReference type="GO" id="GO:0005829">
    <property type="term" value="C:cytosol"/>
    <property type="evidence" value="ECO:0007669"/>
    <property type="project" value="TreeGrafter"/>
</dbReference>
<dbReference type="RefSeq" id="WP_162791581.1">
    <property type="nucleotide sequence ID" value="NZ_JBHSPE010000010.1"/>
</dbReference>
<feature type="non-terminal residue" evidence="2">
    <location>
        <position position="94"/>
    </location>
</feature>
<accession>A0A369UI39</accession>
<dbReference type="Gene3D" id="3.40.50.12780">
    <property type="entry name" value="N-terminal domain of ligase-like"/>
    <property type="match status" value="1"/>
</dbReference>
<dbReference type="AlphaFoldDB" id="A0A369UI39"/>
<evidence type="ECO:0000313" key="2">
    <source>
        <dbReference type="EMBL" id="RDD80216.1"/>
    </source>
</evidence>
<reference evidence="2 3" key="1">
    <citation type="submission" date="2018-07" db="EMBL/GenBank/DDBJ databases">
        <title>Dyella tabacisoli L4-6T, whole genome shotgun sequence.</title>
        <authorList>
            <person name="Zhou X.-K."/>
            <person name="Li W.-J."/>
            <person name="Duan Y.-Q."/>
        </authorList>
    </citation>
    <scope>NUCLEOTIDE SEQUENCE [LARGE SCALE GENOMIC DNA]</scope>
    <source>
        <strain evidence="2 3">L4-6</strain>
    </source>
</reference>
<gene>
    <name evidence="2" type="ORF">DVJ77_18935</name>
</gene>
<dbReference type="EMBL" id="QQAH01000020">
    <property type="protein sequence ID" value="RDD80216.1"/>
    <property type="molecule type" value="Genomic_DNA"/>
</dbReference>
<name>A0A369UI39_9GAMM</name>
<dbReference type="InterPro" id="IPR000873">
    <property type="entry name" value="AMP-dep_synth/lig_dom"/>
</dbReference>
<dbReference type="Proteomes" id="UP000253782">
    <property type="component" value="Unassembled WGS sequence"/>
</dbReference>
<organism evidence="2 3">
    <name type="scientific">Dyella tabacisoli</name>
    <dbReference type="NCBI Taxonomy" id="2282381"/>
    <lineage>
        <taxon>Bacteria</taxon>
        <taxon>Pseudomonadati</taxon>
        <taxon>Pseudomonadota</taxon>
        <taxon>Gammaproteobacteria</taxon>
        <taxon>Lysobacterales</taxon>
        <taxon>Rhodanobacteraceae</taxon>
        <taxon>Dyella</taxon>
    </lineage>
</organism>
<protein>
    <recommendedName>
        <fullName evidence="1">AMP-dependent synthetase/ligase domain-containing protein</fullName>
    </recommendedName>
</protein>
<dbReference type="InterPro" id="IPR042099">
    <property type="entry name" value="ANL_N_sf"/>
</dbReference>
<dbReference type="Pfam" id="PF00501">
    <property type="entry name" value="AMP-binding"/>
    <property type="match status" value="1"/>
</dbReference>
<evidence type="ECO:0000259" key="1">
    <source>
        <dbReference type="Pfam" id="PF00501"/>
    </source>
</evidence>
<sequence length="94" mass="9873">MSASPRSIASPALFPLLFEQQVSRAPDAVAAVFEQESLTYAELNARANRLARALVAQGIGPEQAVAVALPRSLDMLVALLAVLKSGAAYLPLDL</sequence>
<dbReference type="GO" id="GO:0043041">
    <property type="term" value="P:amino acid activation for nonribosomal peptide biosynthetic process"/>
    <property type="evidence" value="ECO:0007669"/>
    <property type="project" value="TreeGrafter"/>
</dbReference>
<dbReference type="PANTHER" id="PTHR45527">
    <property type="entry name" value="NONRIBOSOMAL PEPTIDE SYNTHETASE"/>
    <property type="match status" value="1"/>
</dbReference>
<dbReference type="PANTHER" id="PTHR45527:SF1">
    <property type="entry name" value="FATTY ACID SYNTHASE"/>
    <property type="match status" value="1"/>
</dbReference>
<keyword evidence="3" id="KW-1185">Reference proteome</keyword>